<evidence type="ECO:0000256" key="1">
    <source>
        <dbReference type="SAM" id="MobiDB-lite"/>
    </source>
</evidence>
<organism evidence="2">
    <name type="scientific">Brassica oleracea</name>
    <name type="common">Wild cabbage</name>
    <dbReference type="NCBI Taxonomy" id="3712"/>
    <lineage>
        <taxon>Eukaryota</taxon>
        <taxon>Viridiplantae</taxon>
        <taxon>Streptophyta</taxon>
        <taxon>Embryophyta</taxon>
        <taxon>Tracheophyta</taxon>
        <taxon>Spermatophyta</taxon>
        <taxon>Magnoliopsida</taxon>
        <taxon>eudicotyledons</taxon>
        <taxon>Gunneridae</taxon>
        <taxon>Pentapetalae</taxon>
        <taxon>rosids</taxon>
        <taxon>malvids</taxon>
        <taxon>Brassicales</taxon>
        <taxon>Brassicaceae</taxon>
        <taxon>Brassiceae</taxon>
        <taxon>Brassica</taxon>
    </lineage>
</organism>
<name>A0A3P6GRV1_BRAOL</name>
<feature type="compositionally biased region" description="Basic and acidic residues" evidence="1">
    <location>
        <begin position="32"/>
        <end position="73"/>
    </location>
</feature>
<dbReference type="AlphaFoldDB" id="A0A3P6GRV1"/>
<dbReference type="EMBL" id="LR031880">
    <property type="protein sequence ID" value="VDD60814.1"/>
    <property type="molecule type" value="Genomic_DNA"/>
</dbReference>
<feature type="region of interest" description="Disordered" evidence="1">
    <location>
        <begin position="31"/>
        <end position="73"/>
    </location>
</feature>
<protein>
    <submittedName>
        <fullName evidence="2">Uncharacterized protein</fullName>
    </submittedName>
</protein>
<sequence>MYSWEGLSFMTSTVGFPDRLLPETLACTNLENGKEKRKSEAIEDNEEKEKEQNLEGLKEAFNENKKETNGSREDCRVSNWKTVLAAKVGRSSPGHASEVQISASKFYVLTVDDIEEVE</sequence>
<accession>A0A3P6GRV1</accession>
<reference evidence="2" key="1">
    <citation type="submission" date="2018-11" db="EMBL/GenBank/DDBJ databases">
        <authorList>
            <consortium name="Genoscope - CEA"/>
            <person name="William W."/>
        </authorList>
    </citation>
    <scope>NUCLEOTIDE SEQUENCE</scope>
</reference>
<gene>
    <name evidence="2" type="ORF">BOLC6T36267H</name>
</gene>
<proteinExistence type="predicted"/>
<evidence type="ECO:0000313" key="2">
    <source>
        <dbReference type="EMBL" id="VDD60814.1"/>
    </source>
</evidence>